<protein>
    <submittedName>
        <fullName evidence="1">Uncharacterized protein</fullName>
    </submittedName>
</protein>
<dbReference type="EMBL" id="LSTO01000002">
    <property type="protein sequence ID" value="OWW18689.1"/>
    <property type="molecule type" value="Genomic_DNA"/>
</dbReference>
<dbReference type="Proteomes" id="UP000197535">
    <property type="component" value="Unassembled WGS sequence"/>
</dbReference>
<organism evidence="1 2">
    <name type="scientific">Noviherbaspirillum denitrificans</name>
    <dbReference type="NCBI Taxonomy" id="1968433"/>
    <lineage>
        <taxon>Bacteria</taxon>
        <taxon>Pseudomonadati</taxon>
        <taxon>Pseudomonadota</taxon>
        <taxon>Betaproteobacteria</taxon>
        <taxon>Burkholderiales</taxon>
        <taxon>Oxalobacteraceae</taxon>
        <taxon>Noviherbaspirillum</taxon>
    </lineage>
</organism>
<dbReference type="AlphaFoldDB" id="A0A254T7S1"/>
<sequence length="85" mass="9676">MKTLVTEEMLDAAVRKAVEAGLLPRHACRDDAHGYQELIRFVLQAALDAQPRSQVVRRPDARNAVRERFSEARDITHWLRDAIPG</sequence>
<evidence type="ECO:0000313" key="1">
    <source>
        <dbReference type="EMBL" id="OWW18689.1"/>
    </source>
</evidence>
<accession>A0A254T7S1</accession>
<proteinExistence type="predicted"/>
<evidence type="ECO:0000313" key="2">
    <source>
        <dbReference type="Proteomes" id="UP000197535"/>
    </source>
</evidence>
<dbReference type="RefSeq" id="WP_088710093.1">
    <property type="nucleotide sequence ID" value="NZ_LSTO01000002.1"/>
</dbReference>
<reference evidence="1 2" key="1">
    <citation type="submission" date="2016-02" db="EMBL/GenBank/DDBJ databases">
        <authorList>
            <person name="Wen L."/>
            <person name="He K."/>
            <person name="Yang H."/>
        </authorList>
    </citation>
    <scope>NUCLEOTIDE SEQUENCE [LARGE SCALE GENOMIC DNA]</scope>
    <source>
        <strain evidence="1 2">TSA40</strain>
    </source>
</reference>
<dbReference type="OrthoDB" id="8781740at2"/>
<gene>
    <name evidence="1" type="ORF">AYR66_03695</name>
</gene>
<name>A0A254T7S1_9BURK</name>
<comment type="caution">
    <text evidence="1">The sequence shown here is derived from an EMBL/GenBank/DDBJ whole genome shotgun (WGS) entry which is preliminary data.</text>
</comment>
<keyword evidence="2" id="KW-1185">Reference proteome</keyword>